<sequence length="155" mass="16125">MVGNAQRTGGRPEGADLLPSNRCRGWVGPCGVSGGLAVRSPDGRSAGPIACVTGTRAGRSVRVGEGRGEMGTWRSNWMRDWQPAGPIGWVAPVVRTNQNVPPGRLAAVLPCPVSRRWAGVSQRHAPGPDRSAPCGRTATPANGRAGLLTDSGRDQ</sequence>
<comment type="caution">
    <text evidence="2">The sequence shown here is derived from an EMBL/GenBank/DDBJ whole genome shotgun (WGS) entry which is preliminary data.</text>
</comment>
<evidence type="ECO:0000256" key="1">
    <source>
        <dbReference type="SAM" id="MobiDB-lite"/>
    </source>
</evidence>
<organism evidence="2 3">
    <name type="scientific">Chiloscyllium punctatum</name>
    <name type="common">Brownbanded bambooshark</name>
    <name type="synonym">Hemiscyllium punctatum</name>
    <dbReference type="NCBI Taxonomy" id="137246"/>
    <lineage>
        <taxon>Eukaryota</taxon>
        <taxon>Metazoa</taxon>
        <taxon>Chordata</taxon>
        <taxon>Craniata</taxon>
        <taxon>Vertebrata</taxon>
        <taxon>Chondrichthyes</taxon>
        <taxon>Elasmobranchii</taxon>
        <taxon>Galeomorphii</taxon>
        <taxon>Galeoidea</taxon>
        <taxon>Orectolobiformes</taxon>
        <taxon>Hemiscylliidae</taxon>
        <taxon>Chiloscyllium</taxon>
    </lineage>
</organism>
<reference evidence="2 3" key="1">
    <citation type="journal article" date="2018" name="Nat. Ecol. Evol.">
        <title>Shark genomes provide insights into elasmobranch evolution and the origin of vertebrates.</title>
        <authorList>
            <person name="Hara Y"/>
            <person name="Yamaguchi K"/>
            <person name="Onimaru K"/>
            <person name="Kadota M"/>
            <person name="Koyanagi M"/>
            <person name="Keeley SD"/>
            <person name="Tatsumi K"/>
            <person name="Tanaka K"/>
            <person name="Motone F"/>
            <person name="Kageyama Y"/>
            <person name="Nozu R"/>
            <person name="Adachi N"/>
            <person name="Nishimura O"/>
            <person name="Nakagawa R"/>
            <person name="Tanegashima C"/>
            <person name="Kiyatake I"/>
            <person name="Matsumoto R"/>
            <person name="Murakumo K"/>
            <person name="Nishida K"/>
            <person name="Terakita A"/>
            <person name="Kuratani S"/>
            <person name="Sato K"/>
            <person name="Hyodo S Kuraku.S."/>
        </authorList>
    </citation>
    <scope>NUCLEOTIDE SEQUENCE [LARGE SCALE GENOMIC DNA]</scope>
</reference>
<gene>
    <name evidence="2" type="ORF">chiPu_0024460</name>
</gene>
<evidence type="ECO:0000313" key="2">
    <source>
        <dbReference type="EMBL" id="GCC40609.1"/>
    </source>
</evidence>
<protein>
    <submittedName>
        <fullName evidence="2">Uncharacterized protein</fullName>
    </submittedName>
</protein>
<dbReference type="AlphaFoldDB" id="A0A401TDA7"/>
<dbReference type="EMBL" id="BEZZ01040019">
    <property type="protein sequence ID" value="GCC40609.1"/>
    <property type="molecule type" value="Genomic_DNA"/>
</dbReference>
<feature type="region of interest" description="Disordered" evidence="1">
    <location>
        <begin position="120"/>
        <end position="155"/>
    </location>
</feature>
<proteinExistence type="predicted"/>
<name>A0A401TDA7_CHIPU</name>
<accession>A0A401TDA7</accession>
<dbReference type="Proteomes" id="UP000287033">
    <property type="component" value="Unassembled WGS sequence"/>
</dbReference>
<evidence type="ECO:0000313" key="3">
    <source>
        <dbReference type="Proteomes" id="UP000287033"/>
    </source>
</evidence>
<keyword evidence="3" id="KW-1185">Reference proteome</keyword>